<evidence type="ECO:0000256" key="1">
    <source>
        <dbReference type="ARBA" id="ARBA00001962"/>
    </source>
</evidence>
<accession>A0AB34K3X7</accession>
<dbReference type="SUPFAM" id="SSF51197">
    <property type="entry name" value="Clavaminate synthase-like"/>
    <property type="match status" value="1"/>
</dbReference>
<name>A0AB34K3X7_PRYPA</name>
<sequence length="298" mass="31729">MDVSPRAAFASRGYCALRGVLSAEEVKLLREDNHAILEALLARGGSLLDEACVLDPVPYGIPERHAARTCVQAYLPLRQASRSGSAAAALEALLLSKLPAVVGELGAGSSFLFNEHHVTKPTGGETAFRWHTDAAHQLEALLALRQMGGDTTPSLDEQADYTSVWCALDDITECNGALLLLPRDGAQPPSPWYLPADAASESWLRSSGRSLAVAATVRAGDVIVFSSRIWHCSDPNVSGTPRRAFYAQYAQHAVGGESPICLAIRTQPSAALVPPLALIELSPLASSTLTQYETDDET</sequence>
<comment type="caution">
    <text evidence="2">The sequence shown here is derived from an EMBL/GenBank/DDBJ whole genome shotgun (WGS) entry which is preliminary data.</text>
</comment>
<reference evidence="2 3" key="1">
    <citation type="journal article" date="2024" name="Science">
        <title>Giant polyketide synthase enzymes in the biosynthesis of giant marine polyether toxins.</title>
        <authorList>
            <person name="Fallon T.R."/>
            <person name="Shende V.V."/>
            <person name="Wierzbicki I.H."/>
            <person name="Pendleton A.L."/>
            <person name="Watervoot N.F."/>
            <person name="Auber R.P."/>
            <person name="Gonzalez D.J."/>
            <person name="Wisecaver J.H."/>
            <person name="Moore B.S."/>
        </authorList>
    </citation>
    <scope>NUCLEOTIDE SEQUENCE [LARGE SCALE GENOMIC DNA]</scope>
    <source>
        <strain evidence="2 3">12B1</strain>
    </source>
</reference>
<proteinExistence type="predicted"/>
<dbReference type="Gene3D" id="2.60.120.620">
    <property type="entry name" value="q2cbj1_9rhob like domain"/>
    <property type="match status" value="1"/>
</dbReference>
<protein>
    <submittedName>
        <fullName evidence="2">Uncharacterized protein</fullName>
    </submittedName>
</protein>
<keyword evidence="3" id="KW-1185">Reference proteome</keyword>
<evidence type="ECO:0000313" key="2">
    <source>
        <dbReference type="EMBL" id="KAL1528724.1"/>
    </source>
</evidence>
<dbReference type="Proteomes" id="UP001515480">
    <property type="component" value="Unassembled WGS sequence"/>
</dbReference>
<comment type="cofactor">
    <cofactor evidence="1">
        <name>Fe cation</name>
        <dbReference type="ChEBI" id="CHEBI:24875"/>
    </cofactor>
</comment>
<dbReference type="PANTHER" id="PTHR20883:SF46">
    <property type="entry name" value="PHYTANOYL-COA HYDROXYLASE"/>
    <property type="match status" value="1"/>
</dbReference>
<organism evidence="2 3">
    <name type="scientific">Prymnesium parvum</name>
    <name type="common">Toxic golden alga</name>
    <dbReference type="NCBI Taxonomy" id="97485"/>
    <lineage>
        <taxon>Eukaryota</taxon>
        <taxon>Haptista</taxon>
        <taxon>Haptophyta</taxon>
        <taxon>Prymnesiophyceae</taxon>
        <taxon>Prymnesiales</taxon>
        <taxon>Prymnesiaceae</taxon>
        <taxon>Prymnesium</taxon>
    </lineage>
</organism>
<dbReference type="AlphaFoldDB" id="A0AB34K3X7"/>
<dbReference type="EMBL" id="JBGBPQ010000002">
    <property type="protein sequence ID" value="KAL1528724.1"/>
    <property type="molecule type" value="Genomic_DNA"/>
</dbReference>
<evidence type="ECO:0000313" key="3">
    <source>
        <dbReference type="Proteomes" id="UP001515480"/>
    </source>
</evidence>
<dbReference type="InterPro" id="IPR008775">
    <property type="entry name" value="Phytyl_CoA_dOase-like"/>
</dbReference>
<dbReference type="PANTHER" id="PTHR20883">
    <property type="entry name" value="PHYTANOYL-COA DIOXYGENASE DOMAIN CONTAINING 1"/>
    <property type="match status" value="1"/>
</dbReference>
<gene>
    <name evidence="2" type="ORF">AB1Y20_010057</name>
</gene>
<dbReference type="Pfam" id="PF05721">
    <property type="entry name" value="PhyH"/>
    <property type="match status" value="1"/>
</dbReference>